<dbReference type="Proteomes" id="UP000654075">
    <property type="component" value="Unassembled WGS sequence"/>
</dbReference>
<name>A0A813HEG9_POLGL</name>
<protein>
    <submittedName>
        <fullName evidence="1">Uncharacterized protein</fullName>
    </submittedName>
</protein>
<sequence>MGQLLTIAKRTTTLPESAPIIGGTLSEEVRLLLLEALPSDEAGFRLAGCEECVDHPACPGHKYMESYFHAVTNSFHTDVDSIHPRKGHPLSRRPAPAPLFAFCEAFRQVNMTLFSSLRSELKAFPNAGLLADVLDRQMHFADISLQVHWGDEVSAGDVAWHVDAPNSFLHLALGLSGTRALHTRNNIVKGRVHQNCLVGHEDEREVLWQNQGEAYLSVPCCFPHAVEYPAFDWDSRIVAVQIRLLLSEDELFGMMGKEHCALDVDPRGGTAAIVFRHLDIAARTGGGLSLPGMEDVHRVLAELQQ</sequence>
<dbReference type="EMBL" id="CAJNNW010028450">
    <property type="protein sequence ID" value="CAE8696143.1"/>
    <property type="molecule type" value="Genomic_DNA"/>
</dbReference>
<dbReference type="OrthoDB" id="427514at2759"/>
<reference evidence="1" key="1">
    <citation type="submission" date="2021-02" db="EMBL/GenBank/DDBJ databases">
        <authorList>
            <person name="Dougan E. K."/>
            <person name="Rhodes N."/>
            <person name="Thang M."/>
            <person name="Chan C."/>
        </authorList>
    </citation>
    <scope>NUCLEOTIDE SEQUENCE</scope>
</reference>
<dbReference type="OMA" id="DINWHID"/>
<dbReference type="Proteomes" id="UP000626109">
    <property type="component" value="Unassembled WGS sequence"/>
</dbReference>
<comment type="caution">
    <text evidence="1">The sequence shown here is derived from an EMBL/GenBank/DDBJ whole genome shotgun (WGS) entry which is preliminary data.</text>
</comment>
<organism evidence="1 3">
    <name type="scientific">Polarella glacialis</name>
    <name type="common">Dinoflagellate</name>
    <dbReference type="NCBI Taxonomy" id="89957"/>
    <lineage>
        <taxon>Eukaryota</taxon>
        <taxon>Sar</taxon>
        <taxon>Alveolata</taxon>
        <taxon>Dinophyceae</taxon>
        <taxon>Suessiales</taxon>
        <taxon>Suessiaceae</taxon>
        <taxon>Polarella</taxon>
    </lineage>
</organism>
<dbReference type="EMBL" id="CAJNNV010031370">
    <property type="protein sequence ID" value="CAE8635904.1"/>
    <property type="molecule type" value="Genomic_DNA"/>
</dbReference>
<dbReference type="AlphaFoldDB" id="A0A813HEG9"/>
<gene>
    <name evidence="1" type="ORF">PGLA1383_LOCUS51474</name>
    <name evidence="2" type="ORF">PGLA2088_LOCUS29706</name>
</gene>
<proteinExistence type="predicted"/>
<accession>A0A813HEG9</accession>
<evidence type="ECO:0000313" key="3">
    <source>
        <dbReference type="Proteomes" id="UP000654075"/>
    </source>
</evidence>
<evidence type="ECO:0000313" key="1">
    <source>
        <dbReference type="EMBL" id="CAE8635904.1"/>
    </source>
</evidence>
<keyword evidence="3" id="KW-1185">Reference proteome</keyword>
<evidence type="ECO:0000313" key="2">
    <source>
        <dbReference type="EMBL" id="CAE8696143.1"/>
    </source>
</evidence>